<reference evidence="3" key="1">
    <citation type="submission" date="2016-12" db="EMBL/GenBank/DDBJ databases">
        <authorList>
            <person name="Rodrigo-Torres L."/>
            <person name="Arahal R.D."/>
            <person name="Lucena T."/>
        </authorList>
    </citation>
    <scope>NUCLEOTIDE SEQUENCE [LARGE SCALE GENOMIC DNA]</scope>
</reference>
<name>A0A1M7YW24_9VIBR</name>
<dbReference type="InterPro" id="IPR014998">
    <property type="entry name" value="DUF1848"/>
</dbReference>
<dbReference type="Proteomes" id="UP000184600">
    <property type="component" value="Unassembled WGS sequence"/>
</dbReference>
<accession>A0A1M7YW24</accession>
<evidence type="ECO:0000313" key="3">
    <source>
        <dbReference type="Proteomes" id="UP000184600"/>
    </source>
</evidence>
<evidence type="ECO:0000313" key="2">
    <source>
        <dbReference type="EMBL" id="SHO56879.1"/>
    </source>
</evidence>
<dbReference type="RefSeq" id="WP_073583309.1">
    <property type="nucleotide sequence ID" value="NZ_AP024897.1"/>
</dbReference>
<keyword evidence="3" id="KW-1185">Reference proteome</keyword>
<dbReference type="AlphaFoldDB" id="A0A1M7YW24"/>
<feature type="region of interest" description="Disordered" evidence="1">
    <location>
        <begin position="288"/>
        <end position="313"/>
    </location>
</feature>
<evidence type="ECO:0000256" key="1">
    <source>
        <dbReference type="SAM" id="MobiDB-lite"/>
    </source>
</evidence>
<gene>
    <name evidence="2" type="ORF">VQ7734_02648</name>
</gene>
<evidence type="ECO:0008006" key="4">
    <source>
        <dbReference type="Google" id="ProtNLM"/>
    </source>
</evidence>
<organism evidence="2 3">
    <name type="scientific">Vibrio quintilis</name>
    <dbReference type="NCBI Taxonomy" id="1117707"/>
    <lineage>
        <taxon>Bacteria</taxon>
        <taxon>Pseudomonadati</taxon>
        <taxon>Pseudomonadota</taxon>
        <taxon>Gammaproteobacteria</taxon>
        <taxon>Vibrionales</taxon>
        <taxon>Vibrionaceae</taxon>
        <taxon>Vibrio</taxon>
    </lineage>
</organism>
<dbReference type="OrthoDB" id="9771212at2"/>
<dbReference type="Pfam" id="PF08902">
    <property type="entry name" value="DUF1848"/>
    <property type="match status" value="1"/>
</dbReference>
<protein>
    <recommendedName>
        <fullName evidence="4">DUF1848 domain-containing protein</fullName>
    </recommendedName>
</protein>
<proteinExistence type="predicted"/>
<sequence length="313" mass="35815">MIISASRRTDIPAFYSDWFLNRIQAGFLLTRNPFNAKQIKRISLRPDDVDVIVFWTRNPAKLLKHLPLLDTTGYRYYFQFTLTGYGKPLETATLHPLKAIEIFQKLSEQIGADKVIWRYDPILVSNLTPVQEHLRLFEKIARHLHQHTRQVVISFADLYRKTEVNLRKVAGLRYHDILHDADELRTLCQGLSEIARHYQLSITTCAETTDLTEFGIRHGKCVDDVLLRQIFGLDVSSTKDPGQRQACGCIQSVDIGSYNTCLHGCQYCYATSQQKTALRNYQQHDPQSPFLTGSAEGAESLSEPEIPVRTSLF</sequence>
<dbReference type="EMBL" id="FRFG01000029">
    <property type="protein sequence ID" value="SHO56879.1"/>
    <property type="molecule type" value="Genomic_DNA"/>
</dbReference>